<evidence type="ECO:0000313" key="4">
    <source>
        <dbReference type="Proteomes" id="UP000700596"/>
    </source>
</evidence>
<dbReference type="AlphaFoldDB" id="A0A9P9DVJ4"/>
<feature type="region of interest" description="Disordered" evidence="1">
    <location>
        <begin position="1"/>
        <end position="338"/>
    </location>
</feature>
<dbReference type="PANTHER" id="PTHR46179:SF19">
    <property type="entry name" value="C2H2 FINGER DOMAIN TRANSCRIPTION FACTOR (EUROFUNG)-RELATED"/>
    <property type="match status" value="1"/>
</dbReference>
<proteinExistence type="predicted"/>
<keyword evidence="4" id="KW-1185">Reference proteome</keyword>
<feature type="domain" description="C2H2-type" evidence="2">
    <location>
        <begin position="464"/>
        <end position="489"/>
    </location>
</feature>
<feature type="compositionally biased region" description="Polar residues" evidence="1">
    <location>
        <begin position="1"/>
        <end position="10"/>
    </location>
</feature>
<feature type="compositionally biased region" description="Polar residues" evidence="1">
    <location>
        <begin position="140"/>
        <end position="163"/>
    </location>
</feature>
<evidence type="ECO:0000256" key="1">
    <source>
        <dbReference type="SAM" id="MobiDB-lite"/>
    </source>
</evidence>
<feature type="compositionally biased region" description="Acidic residues" evidence="1">
    <location>
        <begin position="109"/>
        <end position="121"/>
    </location>
</feature>
<feature type="compositionally biased region" description="Low complexity" evidence="1">
    <location>
        <begin position="128"/>
        <end position="139"/>
    </location>
</feature>
<dbReference type="Proteomes" id="UP000700596">
    <property type="component" value="Unassembled WGS sequence"/>
</dbReference>
<evidence type="ECO:0000259" key="2">
    <source>
        <dbReference type="SMART" id="SM00355"/>
    </source>
</evidence>
<feature type="compositionally biased region" description="Basic and acidic residues" evidence="1">
    <location>
        <begin position="83"/>
        <end position="95"/>
    </location>
</feature>
<gene>
    <name evidence="3" type="ORF">B0J11DRAFT_291364</name>
</gene>
<dbReference type="Gene3D" id="3.30.160.60">
    <property type="entry name" value="Classic Zinc Finger"/>
    <property type="match status" value="1"/>
</dbReference>
<dbReference type="SUPFAM" id="SSF57667">
    <property type="entry name" value="beta-beta-alpha zinc fingers"/>
    <property type="match status" value="1"/>
</dbReference>
<accession>A0A9P9DVJ4</accession>
<feature type="domain" description="C2H2-type" evidence="2">
    <location>
        <begin position="529"/>
        <end position="554"/>
    </location>
</feature>
<dbReference type="PANTHER" id="PTHR46179">
    <property type="entry name" value="ZINC FINGER PROTEIN"/>
    <property type="match status" value="1"/>
</dbReference>
<sequence length="587" mass="62669">MSQIDLQSQYYYGDNDDLIPKSPGLEAVKPKSTPSPSPTPEAHRQILIPGSNNVSSPFSKRRRKFNLKPQPSLGDLVLVRSMAPDRPDIAQHASEHLLPSDGEERHGEDDDEDDEDDEEMMDNPSTTAVPVSSDSAPASLTQTDASSLQATARRALSTNSQSAALPAKFSPLAHRDSVVELDNNQSRATHDIENGDTHESATGPTANGTRLSVNGADTTSSTNGLPPPAATSSNITGERHASVTNNHPHDDSIATSPNLGKLAIPPSKASPSQKLAAIQPPQSPRDGPSSPNQARLPSFKQISELAGSGEQDLGRTNGYGGHRPSISSSTQSPTTVARQLSISSISPGTAFPNFGAPSPINSANETSARGDIFLRAGQHLSLFSTRRPSQASDSGPFSATIHSASTTNESYASSDGLSPGSQPTPVEGQGQRMSIDGALTSRTLPPLPTGPHIQHVPAHGAGGFKCDHLGCTAPPFQTQYLLNSHANVHTQNRPHFCPVPDCPRGEAGKGFKRKNEMIRHGLVHQSPGYVCPFCPDREHKYPRPDNLQRHVRVHHVDKDKDDPQLREVLAQRPEGGSRGRRRRMGSG</sequence>
<dbReference type="InterPro" id="IPR013087">
    <property type="entry name" value="Znf_C2H2_type"/>
</dbReference>
<dbReference type="GO" id="GO:0005634">
    <property type="term" value="C:nucleus"/>
    <property type="evidence" value="ECO:0007669"/>
    <property type="project" value="TreeGrafter"/>
</dbReference>
<dbReference type="GO" id="GO:0006357">
    <property type="term" value="P:regulation of transcription by RNA polymerase II"/>
    <property type="evidence" value="ECO:0007669"/>
    <property type="project" value="TreeGrafter"/>
</dbReference>
<feature type="compositionally biased region" description="Low complexity" evidence="1">
    <location>
        <begin position="324"/>
        <end position="335"/>
    </location>
</feature>
<feature type="compositionally biased region" description="Basic and acidic residues" evidence="1">
    <location>
        <begin position="237"/>
        <end position="252"/>
    </location>
</feature>
<dbReference type="OrthoDB" id="6077919at2759"/>
<dbReference type="InterPro" id="IPR036236">
    <property type="entry name" value="Znf_C2H2_sf"/>
</dbReference>
<feature type="compositionally biased region" description="Basic and acidic residues" evidence="1">
    <location>
        <begin position="188"/>
        <end position="199"/>
    </location>
</feature>
<feature type="region of interest" description="Disordered" evidence="1">
    <location>
        <begin position="384"/>
        <end position="431"/>
    </location>
</feature>
<feature type="compositionally biased region" description="Polar residues" evidence="1">
    <location>
        <begin position="200"/>
        <end position="236"/>
    </location>
</feature>
<dbReference type="InterPro" id="IPR051061">
    <property type="entry name" value="Zinc_finger_trans_reg"/>
</dbReference>
<dbReference type="EMBL" id="JAGMWT010000006">
    <property type="protein sequence ID" value="KAH7126999.1"/>
    <property type="molecule type" value="Genomic_DNA"/>
</dbReference>
<feature type="domain" description="C2H2-type" evidence="2">
    <location>
        <begin position="495"/>
        <end position="524"/>
    </location>
</feature>
<feature type="compositionally biased region" description="Basic and acidic residues" evidence="1">
    <location>
        <begin position="556"/>
        <end position="565"/>
    </location>
</feature>
<name>A0A9P9DVJ4_9PLEO</name>
<comment type="caution">
    <text evidence="3">The sequence shown here is derived from an EMBL/GenBank/DDBJ whole genome shotgun (WGS) entry which is preliminary data.</text>
</comment>
<feature type="compositionally biased region" description="Basic residues" evidence="1">
    <location>
        <begin position="578"/>
        <end position="587"/>
    </location>
</feature>
<dbReference type="SMART" id="SM00355">
    <property type="entry name" value="ZnF_C2H2"/>
    <property type="match status" value="3"/>
</dbReference>
<feature type="compositionally biased region" description="Polar residues" evidence="1">
    <location>
        <begin position="384"/>
        <end position="424"/>
    </location>
</feature>
<protein>
    <recommendedName>
        <fullName evidence="2">C2H2-type domain-containing protein</fullName>
    </recommendedName>
</protein>
<organism evidence="3 4">
    <name type="scientific">Dendryphion nanum</name>
    <dbReference type="NCBI Taxonomy" id="256645"/>
    <lineage>
        <taxon>Eukaryota</taxon>
        <taxon>Fungi</taxon>
        <taxon>Dikarya</taxon>
        <taxon>Ascomycota</taxon>
        <taxon>Pezizomycotina</taxon>
        <taxon>Dothideomycetes</taxon>
        <taxon>Pleosporomycetidae</taxon>
        <taxon>Pleosporales</taxon>
        <taxon>Torulaceae</taxon>
        <taxon>Dendryphion</taxon>
    </lineage>
</organism>
<evidence type="ECO:0000313" key="3">
    <source>
        <dbReference type="EMBL" id="KAH7126999.1"/>
    </source>
</evidence>
<feature type="region of interest" description="Disordered" evidence="1">
    <location>
        <begin position="556"/>
        <end position="587"/>
    </location>
</feature>
<reference evidence="3" key="1">
    <citation type="journal article" date="2021" name="Nat. Commun.">
        <title>Genetic determinants of endophytism in the Arabidopsis root mycobiome.</title>
        <authorList>
            <person name="Mesny F."/>
            <person name="Miyauchi S."/>
            <person name="Thiergart T."/>
            <person name="Pickel B."/>
            <person name="Atanasova L."/>
            <person name="Karlsson M."/>
            <person name="Huettel B."/>
            <person name="Barry K.W."/>
            <person name="Haridas S."/>
            <person name="Chen C."/>
            <person name="Bauer D."/>
            <person name="Andreopoulos W."/>
            <person name="Pangilinan J."/>
            <person name="LaButti K."/>
            <person name="Riley R."/>
            <person name="Lipzen A."/>
            <person name="Clum A."/>
            <person name="Drula E."/>
            <person name="Henrissat B."/>
            <person name="Kohler A."/>
            <person name="Grigoriev I.V."/>
            <person name="Martin F.M."/>
            <person name="Hacquard S."/>
        </authorList>
    </citation>
    <scope>NUCLEOTIDE SEQUENCE</scope>
    <source>
        <strain evidence="3">MPI-CAGE-CH-0243</strain>
    </source>
</reference>